<evidence type="ECO:0000256" key="1">
    <source>
        <dbReference type="ARBA" id="ARBA00022723"/>
    </source>
</evidence>
<sequence>MVLRCVYSKITFDNYWTPNGHPILTPPKACSNPHCVPIHCELCSEKYPVCELMRYALMKRLYPAERKSEQANHEYTLAREQGSEVLGFCELLELLTYRTFTFLAVNHAICCAKYFEDDINAKASAIDRIGDTGGSLGGITRTQILCEQLRRLLYAKWCLTVRTSPRTRTDPHCPNIHNVYRHVEKCTAGVNHKLSQCAPATHLATHFDNRQCAVCEPLRYALEKRFHPIERKGGQLNREIILTRGQRSKVRILDLHFLGMEHATQCAKYFEDDIYTEASSVEQYPYTIMQYAIS</sequence>
<evidence type="ECO:0000256" key="3">
    <source>
        <dbReference type="ARBA" id="ARBA00022833"/>
    </source>
</evidence>
<dbReference type="SUPFAM" id="SSF57933">
    <property type="entry name" value="TAZ domain"/>
    <property type="match status" value="1"/>
</dbReference>
<organism evidence="6 7">
    <name type="scientific">Echinococcus canadensis</name>
    <dbReference type="NCBI Taxonomy" id="519352"/>
    <lineage>
        <taxon>Eukaryota</taxon>
        <taxon>Metazoa</taxon>
        <taxon>Spiralia</taxon>
        <taxon>Lophotrochozoa</taxon>
        <taxon>Platyhelminthes</taxon>
        <taxon>Cestoda</taxon>
        <taxon>Eucestoda</taxon>
        <taxon>Cyclophyllidea</taxon>
        <taxon>Taeniidae</taxon>
        <taxon>Echinococcus</taxon>
        <taxon>Echinococcus canadensis group</taxon>
    </lineage>
</organism>
<evidence type="ECO:0000256" key="4">
    <source>
        <dbReference type="PROSITE-ProRule" id="PRU00203"/>
    </source>
</evidence>
<evidence type="ECO:0000313" key="7">
    <source>
        <dbReference type="WBParaSite" id="maker-E.canG7_contigs_7903-snap-gene-0.16-mRNA-1"/>
    </source>
</evidence>
<proteinExistence type="predicted"/>
<keyword evidence="1 4" id="KW-0479">Metal-binding</keyword>
<protein>
    <submittedName>
        <fullName evidence="7">TAZ-type domain-containing protein</fullName>
    </submittedName>
</protein>
<dbReference type="PROSITE" id="PS50134">
    <property type="entry name" value="ZF_TAZ"/>
    <property type="match status" value="1"/>
</dbReference>
<dbReference type="Gene3D" id="1.20.1020.10">
    <property type="entry name" value="TAZ domain"/>
    <property type="match status" value="1"/>
</dbReference>
<dbReference type="Proteomes" id="UP000887562">
    <property type="component" value="Unplaced"/>
</dbReference>
<name>A0A915F0D8_9CEST</name>
<keyword evidence="6" id="KW-1185">Reference proteome</keyword>
<evidence type="ECO:0000313" key="6">
    <source>
        <dbReference type="Proteomes" id="UP000887562"/>
    </source>
</evidence>
<dbReference type="InterPro" id="IPR035898">
    <property type="entry name" value="TAZ_dom_sf"/>
</dbReference>
<feature type="zinc finger region" description="TAZ-type" evidence="4">
    <location>
        <begin position="138"/>
        <end position="218"/>
    </location>
</feature>
<accession>A0A915F0D8</accession>
<dbReference type="GO" id="GO:0008270">
    <property type="term" value="F:zinc ion binding"/>
    <property type="evidence" value="ECO:0007669"/>
    <property type="project" value="UniProtKB-KW"/>
</dbReference>
<keyword evidence="2 4" id="KW-0863">Zinc-finger</keyword>
<reference evidence="7" key="1">
    <citation type="submission" date="2022-11" db="UniProtKB">
        <authorList>
            <consortium name="WormBaseParasite"/>
        </authorList>
    </citation>
    <scope>IDENTIFICATION</scope>
</reference>
<keyword evidence="3 4" id="KW-0862">Zinc</keyword>
<dbReference type="AlphaFoldDB" id="A0A915F0D8"/>
<feature type="domain" description="TAZ-type" evidence="5">
    <location>
        <begin position="138"/>
        <end position="218"/>
    </location>
</feature>
<evidence type="ECO:0000256" key="2">
    <source>
        <dbReference type="ARBA" id="ARBA00022771"/>
    </source>
</evidence>
<dbReference type="InterPro" id="IPR000197">
    <property type="entry name" value="Znf_TAZ"/>
</dbReference>
<dbReference type="WBParaSite" id="maker-E.canG7_contigs_7903-snap-gene-0.16-mRNA-1">
    <property type="protein sequence ID" value="maker-E.canG7_contigs_7903-snap-gene-0.16-mRNA-1"/>
    <property type="gene ID" value="EcG7_05946"/>
</dbReference>
<evidence type="ECO:0000259" key="5">
    <source>
        <dbReference type="PROSITE" id="PS50134"/>
    </source>
</evidence>